<feature type="compositionally biased region" description="Basic and acidic residues" evidence="1">
    <location>
        <begin position="79"/>
        <end position="90"/>
    </location>
</feature>
<gene>
    <name evidence="2" type="ORF">K0625_06385</name>
</gene>
<feature type="region of interest" description="Disordered" evidence="1">
    <location>
        <begin position="79"/>
        <end position="99"/>
    </location>
</feature>
<comment type="caution">
    <text evidence="2">The sequence shown here is derived from an EMBL/GenBank/DDBJ whole genome shotgun (WGS) entry which is preliminary data.</text>
</comment>
<evidence type="ECO:0000313" key="2">
    <source>
        <dbReference type="EMBL" id="MBW8183287.1"/>
    </source>
</evidence>
<organism evidence="2 3">
    <name type="scientific">Shewanella nanhaiensis</name>
    <dbReference type="NCBI Taxonomy" id="2864872"/>
    <lineage>
        <taxon>Bacteria</taxon>
        <taxon>Pseudomonadati</taxon>
        <taxon>Pseudomonadota</taxon>
        <taxon>Gammaproteobacteria</taxon>
        <taxon>Alteromonadales</taxon>
        <taxon>Shewanellaceae</taxon>
        <taxon>Shewanella</taxon>
    </lineage>
</organism>
<dbReference type="Proteomes" id="UP001195963">
    <property type="component" value="Unassembled WGS sequence"/>
</dbReference>
<dbReference type="EMBL" id="JAHZST010000003">
    <property type="protein sequence ID" value="MBW8183287.1"/>
    <property type="molecule type" value="Genomic_DNA"/>
</dbReference>
<accession>A0ABS7E0Z1</accession>
<reference evidence="2 3" key="1">
    <citation type="submission" date="2021-07" db="EMBL/GenBank/DDBJ databases">
        <title>Shewanella sp. nov, isolated from SCS.</title>
        <authorList>
            <person name="Cao W.R."/>
        </authorList>
    </citation>
    <scope>NUCLEOTIDE SEQUENCE [LARGE SCALE GENOMIC DNA]</scope>
    <source>
        <strain evidence="2 3">NR704-98</strain>
    </source>
</reference>
<dbReference type="RefSeq" id="WP_220108910.1">
    <property type="nucleotide sequence ID" value="NZ_JAHZST010000003.1"/>
</dbReference>
<keyword evidence="3" id="KW-1185">Reference proteome</keyword>
<name>A0ABS7E0Z1_9GAMM</name>
<sequence>MEIDDFLNTKEYESRVLSGNYSDDDIKELLKSLDDEVSFDDLKDMIESCLKNKPKSFEDLLACIKERIKNKNKLKDANINDVKKDQERRTIKSNSKNKR</sequence>
<evidence type="ECO:0000256" key="1">
    <source>
        <dbReference type="SAM" id="MobiDB-lite"/>
    </source>
</evidence>
<protein>
    <submittedName>
        <fullName evidence="2">Uncharacterized protein</fullName>
    </submittedName>
</protein>
<proteinExistence type="predicted"/>
<evidence type="ECO:0000313" key="3">
    <source>
        <dbReference type="Proteomes" id="UP001195963"/>
    </source>
</evidence>